<accession>A0A918RRI7</accession>
<dbReference type="EMBL" id="BMWH01000031">
    <property type="protein sequence ID" value="GHA10405.1"/>
    <property type="molecule type" value="Genomic_DNA"/>
</dbReference>
<dbReference type="SUPFAM" id="SSF140453">
    <property type="entry name" value="EsxAB dimer-like"/>
    <property type="match status" value="1"/>
</dbReference>
<dbReference type="AlphaFoldDB" id="A0A918RRI7"/>
<dbReference type="Proteomes" id="UP000623010">
    <property type="component" value="Unassembled WGS sequence"/>
</dbReference>
<dbReference type="EMBL" id="BMWH01000004">
    <property type="protein sequence ID" value="GGZ78025.1"/>
    <property type="molecule type" value="Genomic_DNA"/>
</dbReference>
<protein>
    <recommendedName>
        <fullName evidence="5">WXG100 family type VII secretion target</fullName>
    </recommendedName>
</protein>
<dbReference type="Gene3D" id="1.10.287.1060">
    <property type="entry name" value="ESAT-6-like"/>
    <property type="match status" value="1"/>
</dbReference>
<feature type="region of interest" description="Disordered" evidence="1">
    <location>
        <begin position="79"/>
        <end position="108"/>
    </location>
</feature>
<name>A0A918RRI7_9ACTN</name>
<proteinExistence type="predicted"/>
<evidence type="ECO:0000313" key="4">
    <source>
        <dbReference type="Proteomes" id="UP000623010"/>
    </source>
</evidence>
<gene>
    <name evidence="2" type="ORF">GCM10010389_14410</name>
    <name evidence="3" type="ORF">GCM10010389_56850</name>
</gene>
<evidence type="ECO:0000256" key="1">
    <source>
        <dbReference type="SAM" id="MobiDB-lite"/>
    </source>
</evidence>
<evidence type="ECO:0000313" key="3">
    <source>
        <dbReference type="EMBL" id="GHA10405.1"/>
    </source>
</evidence>
<reference evidence="3" key="1">
    <citation type="journal article" date="2014" name="Int. J. Syst. Evol. Microbiol.">
        <title>Complete genome sequence of Corynebacterium casei LMG S-19264T (=DSM 44701T), isolated from a smear-ripened cheese.</title>
        <authorList>
            <consortium name="US DOE Joint Genome Institute (JGI-PGF)"/>
            <person name="Walter F."/>
            <person name="Albersmeier A."/>
            <person name="Kalinowski J."/>
            <person name="Ruckert C."/>
        </authorList>
    </citation>
    <scope>NUCLEOTIDE SEQUENCE</scope>
    <source>
        <strain evidence="3">JCM 5016</strain>
    </source>
</reference>
<evidence type="ECO:0000313" key="2">
    <source>
        <dbReference type="EMBL" id="GGZ78025.1"/>
    </source>
</evidence>
<organism evidence="3 4">
    <name type="scientific">Streptomyces echinoruber</name>
    <dbReference type="NCBI Taxonomy" id="68898"/>
    <lineage>
        <taxon>Bacteria</taxon>
        <taxon>Bacillati</taxon>
        <taxon>Actinomycetota</taxon>
        <taxon>Actinomycetes</taxon>
        <taxon>Kitasatosporales</taxon>
        <taxon>Streptomycetaceae</taxon>
        <taxon>Streptomyces</taxon>
    </lineage>
</organism>
<comment type="caution">
    <text evidence="3">The sequence shown here is derived from an EMBL/GenBank/DDBJ whole genome shotgun (WGS) entry which is preliminary data.</text>
</comment>
<sequence>MKFDMGAQTLSNLVRDTRGSSDDLGSLVRQLVQAAQPLEGKFNGTGRAMFDQFKARADQIASELNSSLSAILGGQSGMDSAFGTGDQEQGDNARQQMAAANFDAARFR</sequence>
<dbReference type="RefSeq" id="WP_190056484.1">
    <property type="nucleotide sequence ID" value="NZ_BMWH01000004.1"/>
</dbReference>
<evidence type="ECO:0008006" key="5">
    <source>
        <dbReference type="Google" id="ProtNLM"/>
    </source>
</evidence>
<dbReference type="InterPro" id="IPR036689">
    <property type="entry name" value="ESAT-6-like_sf"/>
</dbReference>
<keyword evidence="4" id="KW-1185">Reference proteome</keyword>
<feature type="compositionally biased region" description="Polar residues" evidence="1">
    <location>
        <begin position="86"/>
        <end position="95"/>
    </location>
</feature>
<reference evidence="3" key="2">
    <citation type="submission" date="2020-09" db="EMBL/GenBank/DDBJ databases">
        <authorList>
            <person name="Sun Q."/>
            <person name="Ohkuma M."/>
        </authorList>
    </citation>
    <scope>NUCLEOTIDE SEQUENCE</scope>
    <source>
        <strain evidence="3">JCM 5016</strain>
    </source>
</reference>